<organism evidence="1 2">
    <name type="scientific">Hypoxylon rubiginosum</name>
    <dbReference type="NCBI Taxonomy" id="110542"/>
    <lineage>
        <taxon>Eukaryota</taxon>
        <taxon>Fungi</taxon>
        <taxon>Dikarya</taxon>
        <taxon>Ascomycota</taxon>
        <taxon>Pezizomycotina</taxon>
        <taxon>Sordariomycetes</taxon>
        <taxon>Xylariomycetidae</taxon>
        <taxon>Xylariales</taxon>
        <taxon>Hypoxylaceae</taxon>
        <taxon>Hypoxylon</taxon>
    </lineage>
</organism>
<name>A0ACC0CI63_9PEZI</name>
<dbReference type="Proteomes" id="UP001497680">
    <property type="component" value="Unassembled WGS sequence"/>
</dbReference>
<evidence type="ECO:0000313" key="2">
    <source>
        <dbReference type="Proteomes" id="UP001497680"/>
    </source>
</evidence>
<reference evidence="1 2" key="1">
    <citation type="journal article" date="2022" name="New Phytol.">
        <title>Ecological generalism drives hyperdiversity of secondary metabolite gene clusters in xylarialean endophytes.</title>
        <authorList>
            <person name="Franco M.E.E."/>
            <person name="Wisecaver J.H."/>
            <person name="Arnold A.E."/>
            <person name="Ju Y.M."/>
            <person name="Slot J.C."/>
            <person name="Ahrendt S."/>
            <person name="Moore L.P."/>
            <person name="Eastman K.E."/>
            <person name="Scott K."/>
            <person name="Konkel Z."/>
            <person name="Mondo S.J."/>
            <person name="Kuo A."/>
            <person name="Hayes R.D."/>
            <person name="Haridas S."/>
            <person name="Andreopoulos B."/>
            <person name="Riley R."/>
            <person name="LaButti K."/>
            <person name="Pangilinan J."/>
            <person name="Lipzen A."/>
            <person name="Amirebrahimi M."/>
            <person name="Yan J."/>
            <person name="Adam C."/>
            <person name="Keymanesh K."/>
            <person name="Ng V."/>
            <person name="Louie K."/>
            <person name="Northen T."/>
            <person name="Drula E."/>
            <person name="Henrissat B."/>
            <person name="Hsieh H.M."/>
            <person name="Youens-Clark K."/>
            <person name="Lutzoni F."/>
            <person name="Miadlikowska J."/>
            <person name="Eastwood D.C."/>
            <person name="Hamelin R.C."/>
            <person name="Grigoriev I.V."/>
            <person name="U'Ren J.M."/>
        </authorList>
    </citation>
    <scope>NUCLEOTIDE SEQUENCE [LARGE SCALE GENOMIC DNA]</scope>
    <source>
        <strain evidence="1 2">ER1909</strain>
    </source>
</reference>
<sequence>MTETQDNASHLGVEEIFYVDKVLGVGRNEYGEIELLLQWSKTEMSASEIAQWANFRCTATPKRKADGRDVWVVDWEPTWATRDELGPELLGEFEIWEQLLERKEKRSGTQLKPNEPLILLKKGSVWD</sequence>
<keyword evidence="2" id="KW-1185">Reference proteome</keyword>
<protein>
    <submittedName>
        <fullName evidence="1">Uncharacterized protein</fullName>
    </submittedName>
</protein>
<evidence type="ECO:0000313" key="1">
    <source>
        <dbReference type="EMBL" id="KAI6080114.1"/>
    </source>
</evidence>
<comment type="caution">
    <text evidence="1">The sequence shown here is derived from an EMBL/GenBank/DDBJ whole genome shotgun (WGS) entry which is preliminary data.</text>
</comment>
<proteinExistence type="predicted"/>
<accession>A0ACC0CI63</accession>
<dbReference type="EMBL" id="MU394497">
    <property type="protein sequence ID" value="KAI6080114.1"/>
    <property type="molecule type" value="Genomic_DNA"/>
</dbReference>
<gene>
    <name evidence="1" type="ORF">F4821DRAFT_266211</name>
</gene>